<reference evidence="1" key="1">
    <citation type="journal article" date="2015" name="Nature">
        <title>Complex archaea that bridge the gap between prokaryotes and eukaryotes.</title>
        <authorList>
            <person name="Spang A."/>
            <person name="Saw J.H."/>
            <person name="Jorgensen S.L."/>
            <person name="Zaremba-Niedzwiedzka K."/>
            <person name="Martijn J."/>
            <person name="Lind A.E."/>
            <person name="van Eijk R."/>
            <person name="Schleper C."/>
            <person name="Guy L."/>
            <person name="Ettema T.J."/>
        </authorList>
    </citation>
    <scope>NUCLEOTIDE SEQUENCE</scope>
</reference>
<protein>
    <submittedName>
        <fullName evidence="1">Uncharacterized protein</fullName>
    </submittedName>
</protein>
<evidence type="ECO:0000313" key="1">
    <source>
        <dbReference type="EMBL" id="KKM23451.1"/>
    </source>
</evidence>
<gene>
    <name evidence="1" type="ORF">LCGC14_1615060</name>
</gene>
<comment type="caution">
    <text evidence="1">The sequence shown here is derived from an EMBL/GenBank/DDBJ whole genome shotgun (WGS) entry which is preliminary data.</text>
</comment>
<name>A0A0F9I760_9ZZZZ</name>
<dbReference type="AlphaFoldDB" id="A0A0F9I760"/>
<sequence>MKTLHTHIITIFRKINLEKIHWEFSYYDEKSFQLAAFGAKNDAIFKIDGTYYRIETI</sequence>
<organism evidence="1">
    <name type="scientific">marine sediment metagenome</name>
    <dbReference type="NCBI Taxonomy" id="412755"/>
    <lineage>
        <taxon>unclassified sequences</taxon>
        <taxon>metagenomes</taxon>
        <taxon>ecological metagenomes</taxon>
    </lineage>
</organism>
<proteinExistence type="predicted"/>
<accession>A0A0F9I760</accession>
<dbReference type="EMBL" id="LAZR01013121">
    <property type="protein sequence ID" value="KKM23451.1"/>
    <property type="molecule type" value="Genomic_DNA"/>
</dbReference>